<dbReference type="AlphaFoldDB" id="A0AAD8WZ71"/>
<protein>
    <recommendedName>
        <fullName evidence="2">NAD-dependent epimerase/dehydratase domain-containing protein</fullName>
    </recommendedName>
</protein>
<comment type="caution">
    <text evidence="3">The sequence shown here is derived from an EMBL/GenBank/DDBJ whole genome shotgun (WGS) entry which is preliminary data.</text>
</comment>
<dbReference type="EMBL" id="JAUUTY010000002">
    <property type="protein sequence ID" value="KAK1685624.1"/>
    <property type="molecule type" value="Genomic_DNA"/>
</dbReference>
<dbReference type="CDD" id="cd08958">
    <property type="entry name" value="FR_SDR_e"/>
    <property type="match status" value="2"/>
</dbReference>
<dbReference type="PANTHER" id="PTHR10366">
    <property type="entry name" value="NAD DEPENDENT EPIMERASE/DEHYDRATASE"/>
    <property type="match status" value="1"/>
</dbReference>
<sequence length="617" mass="66818">MSAARERKTACVTGGSGYIASALVKMLLEKGYAVKTTVRDPDDMEKNSHLKVLQALGPLEIICAQLDIEGSFDEAVSGCDYAFLVAAPMNLRSPDPERDLIEAAVDGTLNVLRSCARAGTVKRVILTSSDAGVSRRPLHGGGHVLDESSWSDVEYLRANKPPTWAYAVSKVLLEKAAIKFAEEHGISLVTVLPVFTLGAAPVSKARTSVPVTLSLLSGDEAQLEILIGLQSVTNSVSISHVDDLCRAEVFLAENDPSSGRYICCSHNTTVLQLARLLAEKYPQYNVKPERFIGLLEEPRVCLFSEKLVREGFVFKYHDLDDMEKNSHLKDLQAAGPLEIMRAELDDEGSFNDAVSGCDYAFLVAAPMNLRSSNPERDLIEAGVQGTLNVMRSCARSGTVKRVILTSSLAAVSRRPLEGGGHVLDESSWSDVDYLRANKPPTWAYAVSKVLLEKAACDFAEENGISLVTVLPVVTLGAAPLSKVGTSVAIALSLLSGDEAQLEILKGLQSFTGSLPISHVDDLCRAEVFLAENEASSGRYICCSHNTNLRQLSRLLAEKYPQYDVKPERFDDGSSETASVCQSSGKLVGEGFVFKHDDLGEILDDVVEYGRTARILPY</sequence>
<keyword evidence="4" id="KW-1185">Reference proteome</keyword>
<accession>A0AAD8WZ71</accession>
<feature type="domain" description="NAD-dependent epimerase/dehydratase" evidence="2">
    <location>
        <begin position="11"/>
        <end position="259"/>
    </location>
</feature>
<dbReference type="GO" id="GO:0016616">
    <property type="term" value="F:oxidoreductase activity, acting on the CH-OH group of donors, NAD or NADP as acceptor"/>
    <property type="evidence" value="ECO:0007669"/>
    <property type="project" value="TreeGrafter"/>
</dbReference>
<dbReference type="FunFam" id="3.40.50.720:FF:000428">
    <property type="entry name" value="Leucoanthocyanidin reductase"/>
    <property type="match status" value="1"/>
</dbReference>
<feature type="domain" description="NAD-dependent epimerase/dehydratase" evidence="2">
    <location>
        <begin position="325"/>
        <end position="535"/>
    </location>
</feature>
<dbReference type="PANTHER" id="PTHR10366:SF727">
    <property type="entry name" value="OS10G0477900 PROTEIN"/>
    <property type="match status" value="1"/>
</dbReference>
<dbReference type="FunFam" id="3.40.50.720:FF:000085">
    <property type="entry name" value="Dihydroflavonol reductase"/>
    <property type="match status" value="1"/>
</dbReference>
<evidence type="ECO:0000313" key="4">
    <source>
        <dbReference type="Proteomes" id="UP001231189"/>
    </source>
</evidence>
<evidence type="ECO:0000259" key="2">
    <source>
        <dbReference type="Pfam" id="PF01370"/>
    </source>
</evidence>
<keyword evidence="1" id="KW-0560">Oxidoreductase</keyword>
<reference evidence="3" key="1">
    <citation type="submission" date="2023-07" db="EMBL/GenBank/DDBJ databases">
        <title>A chromosome-level genome assembly of Lolium multiflorum.</title>
        <authorList>
            <person name="Chen Y."/>
            <person name="Copetti D."/>
            <person name="Kolliker R."/>
            <person name="Studer B."/>
        </authorList>
    </citation>
    <scope>NUCLEOTIDE SEQUENCE</scope>
    <source>
        <strain evidence="3">02402/16</strain>
        <tissue evidence="3">Leaf</tissue>
    </source>
</reference>
<organism evidence="3 4">
    <name type="scientific">Lolium multiflorum</name>
    <name type="common">Italian ryegrass</name>
    <name type="synonym">Lolium perenne subsp. multiflorum</name>
    <dbReference type="NCBI Taxonomy" id="4521"/>
    <lineage>
        <taxon>Eukaryota</taxon>
        <taxon>Viridiplantae</taxon>
        <taxon>Streptophyta</taxon>
        <taxon>Embryophyta</taxon>
        <taxon>Tracheophyta</taxon>
        <taxon>Spermatophyta</taxon>
        <taxon>Magnoliopsida</taxon>
        <taxon>Liliopsida</taxon>
        <taxon>Poales</taxon>
        <taxon>Poaceae</taxon>
        <taxon>BOP clade</taxon>
        <taxon>Pooideae</taxon>
        <taxon>Poodae</taxon>
        <taxon>Poeae</taxon>
        <taxon>Poeae Chloroplast Group 2 (Poeae type)</taxon>
        <taxon>Loliodinae</taxon>
        <taxon>Loliinae</taxon>
        <taxon>Lolium</taxon>
    </lineage>
</organism>
<dbReference type="SUPFAM" id="SSF51735">
    <property type="entry name" value="NAD(P)-binding Rossmann-fold domains"/>
    <property type="match status" value="2"/>
</dbReference>
<dbReference type="Gene3D" id="3.40.50.720">
    <property type="entry name" value="NAD(P)-binding Rossmann-like Domain"/>
    <property type="match status" value="2"/>
</dbReference>
<proteinExistence type="predicted"/>
<dbReference type="Pfam" id="PF01370">
    <property type="entry name" value="Epimerase"/>
    <property type="match status" value="2"/>
</dbReference>
<evidence type="ECO:0000313" key="3">
    <source>
        <dbReference type="EMBL" id="KAK1685624.1"/>
    </source>
</evidence>
<dbReference type="Proteomes" id="UP001231189">
    <property type="component" value="Unassembled WGS sequence"/>
</dbReference>
<evidence type="ECO:0000256" key="1">
    <source>
        <dbReference type="ARBA" id="ARBA00023002"/>
    </source>
</evidence>
<dbReference type="InterPro" id="IPR050425">
    <property type="entry name" value="NAD(P)_dehydrat-like"/>
</dbReference>
<dbReference type="InterPro" id="IPR001509">
    <property type="entry name" value="Epimerase_deHydtase"/>
</dbReference>
<dbReference type="InterPro" id="IPR036291">
    <property type="entry name" value="NAD(P)-bd_dom_sf"/>
</dbReference>
<name>A0AAD8WZ71_LOLMU</name>
<gene>
    <name evidence="3" type="ORF">QYE76_046472</name>
</gene>